<evidence type="ECO:0000256" key="5">
    <source>
        <dbReference type="ARBA" id="ARBA00022741"/>
    </source>
</evidence>
<dbReference type="GO" id="GO:0005524">
    <property type="term" value="F:ATP binding"/>
    <property type="evidence" value="ECO:0007669"/>
    <property type="project" value="UniProtKB-KW"/>
</dbReference>
<dbReference type="Proteomes" id="UP000023152">
    <property type="component" value="Unassembled WGS sequence"/>
</dbReference>
<dbReference type="GO" id="GO:0042626">
    <property type="term" value="F:ATPase-coupled transmembrane transporter activity"/>
    <property type="evidence" value="ECO:0007669"/>
    <property type="project" value="TreeGrafter"/>
</dbReference>
<dbReference type="OMA" id="HEFITNT"/>
<keyword evidence="9" id="KW-0325">Glycoprotein</keyword>
<evidence type="ECO:0000256" key="7">
    <source>
        <dbReference type="ARBA" id="ARBA00022989"/>
    </source>
</evidence>
<sequence>DKKITGKIEFRNVSFAYPSNPDRLVLKNVSFTIQPGQSLALVGPSGSGKSTVVALLERFDPLEGDIYIDDVLVHNYEINHLRSQIGLVSQMPLLFDSSITDNIRGGLTNKTKEEIEHAAKLANAHEFITNTLEKGYNTNVGELGGKLSGVQRIAIARAMLLGPSVLLLDEATSALDTKSEQEVQEALDKIKEQIKQTTVTIAHRLSTIQNSTKILVLVDGEIVEQGSHQELLRANGVYAILCQSQKLLEEKQTMHKQTSQDREQSLIDMANPHMSSDRLVGNFPHVVPNEQYQD</sequence>
<keyword evidence="2" id="KW-0813">Transport</keyword>
<dbReference type="PANTHER" id="PTHR24221">
    <property type="entry name" value="ATP-BINDING CASSETTE SUB-FAMILY B"/>
    <property type="match status" value="1"/>
</dbReference>
<evidence type="ECO:0000256" key="6">
    <source>
        <dbReference type="ARBA" id="ARBA00022840"/>
    </source>
</evidence>
<dbReference type="InterPro" id="IPR003439">
    <property type="entry name" value="ABC_transporter-like_ATP-bd"/>
</dbReference>
<comment type="caution">
    <text evidence="11">The sequence shown here is derived from an EMBL/GenBank/DDBJ whole genome shotgun (WGS) entry which is preliminary data.</text>
</comment>
<dbReference type="EMBL" id="ASPP01026834">
    <property type="protein sequence ID" value="ETO06741.1"/>
    <property type="molecule type" value="Genomic_DNA"/>
</dbReference>
<dbReference type="InterPro" id="IPR003593">
    <property type="entry name" value="AAA+_ATPase"/>
</dbReference>
<accession>X6LZF8</accession>
<keyword evidence="6" id="KW-0067">ATP-binding</keyword>
<dbReference type="FunFam" id="3.40.50.300:FF:000240">
    <property type="entry name" value="ABC transporter B family member 20"/>
    <property type="match status" value="1"/>
</dbReference>
<evidence type="ECO:0000256" key="9">
    <source>
        <dbReference type="ARBA" id="ARBA00023180"/>
    </source>
</evidence>
<keyword evidence="7" id="KW-1133">Transmembrane helix</keyword>
<reference evidence="11 12" key="1">
    <citation type="journal article" date="2013" name="Curr. Biol.">
        <title>The Genome of the Foraminiferan Reticulomyxa filosa.</title>
        <authorList>
            <person name="Glockner G."/>
            <person name="Hulsmann N."/>
            <person name="Schleicher M."/>
            <person name="Noegel A.A."/>
            <person name="Eichinger L."/>
            <person name="Gallinger C."/>
            <person name="Pawlowski J."/>
            <person name="Sierra R."/>
            <person name="Euteneuer U."/>
            <person name="Pillet L."/>
            <person name="Moustafa A."/>
            <person name="Platzer M."/>
            <person name="Groth M."/>
            <person name="Szafranski K."/>
            <person name="Schliwa M."/>
        </authorList>
    </citation>
    <scope>NUCLEOTIDE SEQUENCE [LARGE SCALE GENOMIC DNA]</scope>
</reference>
<protein>
    <submittedName>
        <fullName evidence="11">Multidrug resistance protein</fullName>
    </submittedName>
</protein>
<keyword evidence="5" id="KW-0547">Nucleotide-binding</keyword>
<feature type="non-terminal residue" evidence="11">
    <location>
        <position position="1"/>
    </location>
</feature>
<feature type="domain" description="ABC transporter" evidence="10">
    <location>
        <begin position="8"/>
        <end position="244"/>
    </location>
</feature>
<evidence type="ECO:0000313" key="12">
    <source>
        <dbReference type="Proteomes" id="UP000023152"/>
    </source>
</evidence>
<keyword evidence="8" id="KW-0472">Membrane</keyword>
<dbReference type="Pfam" id="PF00005">
    <property type="entry name" value="ABC_tran"/>
    <property type="match status" value="1"/>
</dbReference>
<dbReference type="GO" id="GO:0016020">
    <property type="term" value="C:membrane"/>
    <property type="evidence" value="ECO:0007669"/>
    <property type="project" value="TreeGrafter"/>
</dbReference>
<dbReference type="AlphaFoldDB" id="X6LZF8"/>
<evidence type="ECO:0000259" key="10">
    <source>
        <dbReference type="PROSITE" id="PS50893"/>
    </source>
</evidence>
<evidence type="ECO:0000256" key="8">
    <source>
        <dbReference type="ARBA" id="ARBA00023136"/>
    </source>
</evidence>
<evidence type="ECO:0000256" key="3">
    <source>
        <dbReference type="ARBA" id="ARBA00022692"/>
    </source>
</evidence>
<dbReference type="SUPFAM" id="SSF52540">
    <property type="entry name" value="P-loop containing nucleoside triphosphate hydrolases"/>
    <property type="match status" value="1"/>
</dbReference>
<evidence type="ECO:0000313" key="11">
    <source>
        <dbReference type="EMBL" id="ETO06741.1"/>
    </source>
</evidence>
<dbReference type="Gene3D" id="3.40.50.300">
    <property type="entry name" value="P-loop containing nucleotide triphosphate hydrolases"/>
    <property type="match status" value="1"/>
</dbReference>
<gene>
    <name evidence="11" type="ORF">RFI_30653</name>
</gene>
<keyword evidence="12" id="KW-1185">Reference proteome</keyword>
<dbReference type="GO" id="GO:0016887">
    <property type="term" value="F:ATP hydrolysis activity"/>
    <property type="evidence" value="ECO:0007669"/>
    <property type="project" value="InterPro"/>
</dbReference>
<dbReference type="SMART" id="SM00382">
    <property type="entry name" value="AAA"/>
    <property type="match status" value="1"/>
</dbReference>
<dbReference type="PROSITE" id="PS50893">
    <property type="entry name" value="ABC_TRANSPORTER_2"/>
    <property type="match status" value="1"/>
</dbReference>
<evidence type="ECO:0000256" key="4">
    <source>
        <dbReference type="ARBA" id="ARBA00022737"/>
    </source>
</evidence>
<dbReference type="PANTHER" id="PTHR24221:SF503">
    <property type="entry name" value="MITOCHONDRIAL POTASSIUM CHANNEL ATP-BINDING SUBUNIT"/>
    <property type="match status" value="1"/>
</dbReference>
<keyword evidence="4" id="KW-0677">Repeat</keyword>
<keyword evidence="3" id="KW-0812">Transmembrane</keyword>
<evidence type="ECO:0000256" key="2">
    <source>
        <dbReference type="ARBA" id="ARBA00022448"/>
    </source>
</evidence>
<dbReference type="InterPro" id="IPR027417">
    <property type="entry name" value="P-loop_NTPase"/>
</dbReference>
<proteinExistence type="inferred from homology"/>
<name>X6LZF8_RETFI</name>
<organism evidence="11 12">
    <name type="scientific">Reticulomyxa filosa</name>
    <dbReference type="NCBI Taxonomy" id="46433"/>
    <lineage>
        <taxon>Eukaryota</taxon>
        <taxon>Sar</taxon>
        <taxon>Rhizaria</taxon>
        <taxon>Retaria</taxon>
        <taxon>Foraminifera</taxon>
        <taxon>Monothalamids</taxon>
        <taxon>Reticulomyxidae</taxon>
        <taxon>Reticulomyxa</taxon>
    </lineage>
</organism>
<comment type="similarity">
    <text evidence="1">Belongs to the ABC transporter superfamily. ABCB family. Multidrug resistance exporter (TC 3.A.1.201) subfamily.</text>
</comment>
<evidence type="ECO:0000256" key="1">
    <source>
        <dbReference type="ARBA" id="ARBA00007577"/>
    </source>
</evidence>
<dbReference type="InterPro" id="IPR039421">
    <property type="entry name" value="Type_1_exporter"/>
</dbReference>
<dbReference type="OrthoDB" id="6500128at2759"/>